<protein>
    <recommendedName>
        <fullName evidence="4">PepSY domain-containing protein</fullName>
    </recommendedName>
</protein>
<dbReference type="Gene3D" id="3.10.450.360">
    <property type="match status" value="1"/>
</dbReference>
<dbReference type="SUPFAM" id="SSF160574">
    <property type="entry name" value="BT0923-like"/>
    <property type="match status" value="1"/>
</dbReference>
<feature type="chain" id="PRO_5046768696" description="PepSY domain-containing protein" evidence="1">
    <location>
        <begin position="26"/>
        <end position="101"/>
    </location>
</feature>
<organism evidence="2 3">
    <name type="scientific">Dyadobacter linearis</name>
    <dbReference type="NCBI Taxonomy" id="2823330"/>
    <lineage>
        <taxon>Bacteria</taxon>
        <taxon>Pseudomonadati</taxon>
        <taxon>Bacteroidota</taxon>
        <taxon>Cytophagia</taxon>
        <taxon>Cytophagales</taxon>
        <taxon>Spirosomataceae</taxon>
        <taxon>Dyadobacter</taxon>
    </lineage>
</organism>
<evidence type="ECO:0008006" key="4">
    <source>
        <dbReference type="Google" id="ProtNLM"/>
    </source>
</evidence>
<sequence>MRKLIFATILALLAICNLPSGDLRAANLPHITIDQEKVAVRPEDLPEAVKSTLASDDYAEWKVSSAYIVKRDNNAQYYEINLKKGEESSTLNLDKYGRKVD</sequence>
<feature type="signal peptide" evidence="1">
    <location>
        <begin position="1"/>
        <end position="25"/>
    </location>
</feature>
<proteinExistence type="predicted"/>
<keyword evidence="1" id="KW-0732">Signal</keyword>
<dbReference type="EMBL" id="CAJRAU010000004">
    <property type="protein sequence ID" value="CAG5070461.1"/>
    <property type="molecule type" value="Genomic_DNA"/>
</dbReference>
<gene>
    <name evidence="2" type="ORF">DYBT9623_03007</name>
</gene>
<evidence type="ECO:0000256" key="1">
    <source>
        <dbReference type="SAM" id="SignalP"/>
    </source>
</evidence>
<accession>A0ABM8URY0</accession>
<evidence type="ECO:0000313" key="2">
    <source>
        <dbReference type="EMBL" id="CAG5070461.1"/>
    </source>
</evidence>
<dbReference type="RefSeq" id="WP_229254679.1">
    <property type="nucleotide sequence ID" value="NZ_CAJRAU010000004.1"/>
</dbReference>
<keyword evidence="3" id="KW-1185">Reference proteome</keyword>
<reference evidence="2 3" key="1">
    <citation type="submission" date="2021-04" db="EMBL/GenBank/DDBJ databases">
        <authorList>
            <person name="Rodrigo-Torres L."/>
            <person name="Arahal R. D."/>
            <person name="Lucena T."/>
        </authorList>
    </citation>
    <scope>NUCLEOTIDE SEQUENCE [LARGE SCALE GENOMIC DNA]</scope>
    <source>
        <strain evidence="2 3">CECT 9623</strain>
    </source>
</reference>
<evidence type="ECO:0000313" key="3">
    <source>
        <dbReference type="Proteomes" id="UP000679725"/>
    </source>
</evidence>
<dbReference type="Proteomes" id="UP000679725">
    <property type="component" value="Unassembled WGS sequence"/>
</dbReference>
<name>A0ABM8URY0_9BACT</name>
<comment type="caution">
    <text evidence="2">The sequence shown here is derived from an EMBL/GenBank/DDBJ whole genome shotgun (WGS) entry which is preliminary data.</text>
</comment>